<comment type="similarity">
    <text evidence="3">Belongs to the iron/ascorbate-dependent oxidoreductase family.</text>
</comment>
<dbReference type="GO" id="GO:0016491">
    <property type="term" value="F:oxidoreductase activity"/>
    <property type="evidence" value="ECO:0007669"/>
    <property type="project" value="UniProtKB-KW"/>
</dbReference>
<keyword evidence="7" id="KW-1185">Reference proteome</keyword>
<evidence type="ECO:0000256" key="1">
    <source>
        <dbReference type="ARBA" id="ARBA00022723"/>
    </source>
</evidence>
<dbReference type="InterPro" id="IPR005123">
    <property type="entry name" value="Oxoglu/Fe-dep_dioxygenase_dom"/>
</dbReference>
<evidence type="ECO:0000256" key="4">
    <source>
        <dbReference type="SAM" id="MobiDB-lite"/>
    </source>
</evidence>
<feature type="domain" description="Fe2OG dioxygenase" evidence="5">
    <location>
        <begin position="206"/>
        <end position="312"/>
    </location>
</feature>
<dbReference type="InterPro" id="IPR050231">
    <property type="entry name" value="Iron_ascorbate_oxido_reductase"/>
</dbReference>
<dbReference type="GO" id="GO:0046872">
    <property type="term" value="F:metal ion binding"/>
    <property type="evidence" value="ECO:0007669"/>
    <property type="project" value="UniProtKB-KW"/>
</dbReference>
<dbReference type="SUPFAM" id="SSF51197">
    <property type="entry name" value="Clavaminate synthase-like"/>
    <property type="match status" value="1"/>
</dbReference>
<dbReference type="PRINTS" id="PR00682">
    <property type="entry name" value="IPNSYNTHASE"/>
</dbReference>
<name>A0AAE1TC50_9FABA</name>
<feature type="region of interest" description="Disordered" evidence="4">
    <location>
        <begin position="1"/>
        <end position="41"/>
    </location>
</feature>
<feature type="compositionally biased region" description="Basic and acidic residues" evidence="4">
    <location>
        <begin position="12"/>
        <end position="32"/>
    </location>
</feature>
<dbReference type="EMBL" id="JAWXYG010000003">
    <property type="protein sequence ID" value="KAK4278555.1"/>
    <property type="molecule type" value="Genomic_DNA"/>
</dbReference>
<evidence type="ECO:0000313" key="7">
    <source>
        <dbReference type="Proteomes" id="UP001293593"/>
    </source>
</evidence>
<dbReference type="InterPro" id="IPR027443">
    <property type="entry name" value="IPNS-like_sf"/>
</dbReference>
<evidence type="ECO:0000256" key="3">
    <source>
        <dbReference type="RuleBase" id="RU003682"/>
    </source>
</evidence>
<gene>
    <name evidence="6" type="ORF">QN277_016389</name>
</gene>
<keyword evidence="1 3" id="KW-0479">Metal-binding</keyword>
<sequence>MSHLDSSYPPPLRDHAVDEDGGGHHPEHHQDPSPESVSNSDPVPIPVIDLQCLNNDDDDGVLRKLDEACREWGIFRLVNHGVPVALMAELEDLTKRLFSISFETKKTSCEGSPVSYFWGTPALTPSGTALSGGHRKINLVEGFHLPLSQLSEFHPQLPLLQSFRVAMIGYGEHVSRIATSLFKAMAKKLDDEVKIIEKARQYVSEKTGYIRVYRYPRSPNHHLLHHNNGEWGMEPHTDSSVLSILNYHTQDSSLELLHNDQWLPLLSIPNTLVVNIGDIMQAISDDRYKSALHRVRISQEKERISVCYFVFPEEEFVMKTSKYKPFSYSDFRSQVQEDIKTIGCKVGLSRFTL</sequence>
<dbReference type="PROSITE" id="PS51471">
    <property type="entry name" value="FE2OG_OXY"/>
    <property type="match status" value="1"/>
</dbReference>
<dbReference type="AlphaFoldDB" id="A0AAE1TC50"/>
<evidence type="ECO:0000313" key="6">
    <source>
        <dbReference type="EMBL" id="KAK4278555.1"/>
    </source>
</evidence>
<protein>
    <recommendedName>
        <fullName evidence="5">Fe2OG dioxygenase domain-containing protein</fullName>
    </recommendedName>
</protein>
<dbReference type="Pfam" id="PF03171">
    <property type="entry name" value="2OG-FeII_Oxy"/>
    <property type="match status" value="1"/>
</dbReference>
<dbReference type="Pfam" id="PF14226">
    <property type="entry name" value="DIOX_N"/>
    <property type="match status" value="1"/>
</dbReference>
<dbReference type="InterPro" id="IPR026992">
    <property type="entry name" value="DIOX_N"/>
</dbReference>
<proteinExistence type="inferred from homology"/>
<keyword evidence="3" id="KW-0560">Oxidoreductase</keyword>
<dbReference type="InterPro" id="IPR044861">
    <property type="entry name" value="IPNS-like_FE2OG_OXY"/>
</dbReference>
<accession>A0AAE1TC50</accession>
<dbReference type="Gene3D" id="2.60.120.330">
    <property type="entry name" value="B-lactam Antibiotic, Isopenicillin N Synthase, Chain"/>
    <property type="match status" value="1"/>
</dbReference>
<dbReference type="PANTHER" id="PTHR47990">
    <property type="entry name" value="2-OXOGLUTARATE (2OG) AND FE(II)-DEPENDENT OXYGENASE SUPERFAMILY PROTEIN-RELATED"/>
    <property type="match status" value="1"/>
</dbReference>
<keyword evidence="2 3" id="KW-0408">Iron</keyword>
<evidence type="ECO:0000259" key="5">
    <source>
        <dbReference type="PROSITE" id="PS51471"/>
    </source>
</evidence>
<organism evidence="6 7">
    <name type="scientific">Acacia crassicarpa</name>
    <name type="common">northern wattle</name>
    <dbReference type="NCBI Taxonomy" id="499986"/>
    <lineage>
        <taxon>Eukaryota</taxon>
        <taxon>Viridiplantae</taxon>
        <taxon>Streptophyta</taxon>
        <taxon>Embryophyta</taxon>
        <taxon>Tracheophyta</taxon>
        <taxon>Spermatophyta</taxon>
        <taxon>Magnoliopsida</taxon>
        <taxon>eudicotyledons</taxon>
        <taxon>Gunneridae</taxon>
        <taxon>Pentapetalae</taxon>
        <taxon>rosids</taxon>
        <taxon>fabids</taxon>
        <taxon>Fabales</taxon>
        <taxon>Fabaceae</taxon>
        <taxon>Caesalpinioideae</taxon>
        <taxon>mimosoid clade</taxon>
        <taxon>Acacieae</taxon>
        <taxon>Acacia</taxon>
    </lineage>
</organism>
<comment type="caution">
    <text evidence="6">The sequence shown here is derived from an EMBL/GenBank/DDBJ whole genome shotgun (WGS) entry which is preliminary data.</text>
</comment>
<dbReference type="Proteomes" id="UP001293593">
    <property type="component" value="Unassembled WGS sequence"/>
</dbReference>
<reference evidence="6" key="1">
    <citation type="submission" date="2023-10" db="EMBL/GenBank/DDBJ databases">
        <title>Chromosome-level genome of the transformable northern wattle, Acacia crassicarpa.</title>
        <authorList>
            <person name="Massaro I."/>
            <person name="Sinha N.R."/>
            <person name="Poethig S."/>
            <person name="Leichty A.R."/>
        </authorList>
    </citation>
    <scope>NUCLEOTIDE SEQUENCE</scope>
    <source>
        <strain evidence="6">Acra3RX</strain>
        <tissue evidence="6">Leaf</tissue>
    </source>
</reference>
<evidence type="ECO:0000256" key="2">
    <source>
        <dbReference type="ARBA" id="ARBA00023004"/>
    </source>
</evidence>